<reference evidence="4 5" key="1">
    <citation type="submission" date="2019-10" db="EMBL/GenBank/DDBJ databases">
        <title>Assembly and Annotation for the nematode Trichostrongylus colubriformis.</title>
        <authorList>
            <person name="Martin J."/>
        </authorList>
    </citation>
    <scope>NUCLEOTIDE SEQUENCE [LARGE SCALE GENOMIC DNA]</scope>
    <source>
        <strain evidence="4">G859</strain>
        <tissue evidence="4">Whole worm</tissue>
    </source>
</reference>
<dbReference type="InterPro" id="IPR000195">
    <property type="entry name" value="Rab-GAP-TBC_dom"/>
</dbReference>
<dbReference type="SUPFAM" id="SSF47923">
    <property type="entry name" value="Ypt/Rab-GAP domain of gyp1p"/>
    <property type="match status" value="2"/>
</dbReference>
<evidence type="ECO:0000313" key="4">
    <source>
        <dbReference type="EMBL" id="KAK5964579.1"/>
    </source>
</evidence>
<protein>
    <submittedName>
        <fullName evidence="4">Rab-GTPase-TBC domain and Pleckstrin domain and Pleckstrin domain-containing protein</fullName>
    </submittedName>
</protein>
<dbReference type="Pfam" id="PF00169">
    <property type="entry name" value="PH"/>
    <property type="match status" value="1"/>
</dbReference>
<feature type="compositionally biased region" description="Polar residues" evidence="1">
    <location>
        <begin position="225"/>
        <end position="246"/>
    </location>
</feature>
<evidence type="ECO:0000259" key="3">
    <source>
        <dbReference type="PROSITE" id="PS50086"/>
    </source>
</evidence>
<sequence>MAVRAFSLAGHLHMKTVGALSILRSKKQYYFAIDELNSQLLYYKEEADLVAKREPVGVLPLANAAFTILEGNDRTFVLHSGEKVVELEAPNPESCECWLEALSHRALSSQRKRRRLRSPKTRKERKKCPSESDYGPVEECNLVPPLTGRKYSCSPSHVSSDMALSVLEKKFNDLEPIARSHSSGIEDGSTDRVLSELADGNLDEWVSKWLEQQKFSGDDQRTDSLHSSTATSPYRSAEGSTTGSERASNEELHHLRFISNQQKKRIHELIREKTMLRDQAMAFRQRSVDNPTDARDTVVSQNRFLNSEIIRLNRQCCEMQEDITRLTQELRDAREVIDRSRREYVFALQSAIRIPLHDNNALDVMHVKLLGGDMHKHRICQLMSEARANQPSLPTLQSLLNGVYVDMFGFRHKYTDESLAIHYMAMQLHEYYQSRLDSYFEHKRRWKAFLAANETIPITRETRALVRGGIPSSLRATVWRFLIHQRISDKKELYGRHYFRNLCSLQGGERDSMFCASHQKQINLDLLRTMPNNVHFMSANCKGVSQLQQVLRAFCLHNTSLGYCQGMNFLASTALLFIGPEDAFWFLVAMTENFHDKSYFDDNLAGAQADQEVLKELLEEHFPLIAAHLNSLDIDLATITLNWFLALFFDAVPFNTLLRIWDCFLLEGPMVLFRFALALLGLNQDEILARGDTIGIMKVIKAAVRLTYDVEGFFKLAFEELGELPSRNILRSKQLGYLEQLNQKLSQRQQIRSIQSLTGSESSEGCNFSISDVFFSQFDSSICYVIAGNQNHGHIGVITIQDGKAAMNLMDTEFDCRVCSFVLVREDMAFAGLISGYIIALHLQDVEGYILWELKLPDAPLRLHCADGRLFAALANGTLTVLENITEWSPTCLELLHIPLGPAPLVDVLSDGGEICIATACRLVRVDASTLTTVSTTYVACSSAGGSTPFFDKISCLAASPMGIFLCTANSTLLQLWSHGDCQLLFDVAFDHLRRQAGRYFYTI</sequence>
<dbReference type="InterPro" id="IPR001849">
    <property type="entry name" value="PH_domain"/>
</dbReference>
<dbReference type="GO" id="GO:0005096">
    <property type="term" value="F:GTPase activator activity"/>
    <property type="evidence" value="ECO:0007669"/>
    <property type="project" value="TreeGrafter"/>
</dbReference>
<dbReference type="Pfam" id="PF00566">
    <property type="entry name" value="RabGAP-TBC"/>
    <property type="match status" value="1"/>
</dbReference>
<accession>A0AAN8ITN6</accession>
<dbReference type="EMBL" id="WIXE01025612">
    <property type="protein sequence ID" value="KAK5964579.1"/>
    <property type="molecule type" value="Genomic_DNA"/>
</dbReference>
<dbReference type="SUPFAM" id="SSF50729">
    <property type="entry name" value="PH domain-like"/>
    <property type="match status" value="1"/>
</dbReference>
<evidence type="ECO:0000256" key="1">
    <source>
        <dbReference type="SAM" id="MobiDB-lite"/>
    </source>
</evidence>
<dbReference type="SMART" id="SM00233">
    <property type="entry name" value="PH"/>
    <property type="match status" value="1"/>
</dbReference>
<dbReference type="InterPro" id="IPR011993">
    <property type="entry name" value="PH-like_dom_sf"/>
</dbReference>
<evidence type="ECO:0000259" key="2">
    <source>
        <dbReference type="PROSITE" id="PS50003"/>
    </source>
</evidence>
<dbReference type="PANTHER" id="PTHR47219">
    <property type="entry name" value="RAB GTPASE-ACTIVATING PROTEIN 1-LIKE"/>
    <property type="match status" value="1"/>
</dbReference>
<feature type="compositionally biased region" description="Basic residues" evidence="1">
    <location>
        <begin position="110"/>
        <end position="126"/>
    </location>
</feature>
<dbReference type="Gene3D" id="1.10.472.80">
    <property type="entry name" value="Ypt/Rab-GAP domain of gyp1p, domain 3"/>
    <property type="match status" value="1"/>
</dbReference>
<organism evidence="4 5">
    <name type="scientific">Trichostrongylus colubriformis</name>
    <name type="common">Black scour worm</name>
    <dbReference type="NCBI Taxonomy" id="6319"/>
    <lineage>
        <taxon>Eukaryota</taxon>
        <taxon>Metazoa</taxon>
        <taxon>Ecdysozoa</taxon>
        <taxon>Nematoda</taxon>
        <taxon>Chromadorea</taxon>
        <taxon>Rhabditida</taxon>
        <taxon>Rhabditina</taxon>
        <taxon>Rhabditomorpha</taxon>
        <taxon>Strongyloidea</taxon>
        <taxon>Trichostrongylidae</taxon>
        <taxon>Trichostrongylus</taxon>
    </lineage>
</organism>
<proteinExistence type="predicted"/>
<dbReference type="Gene3D" id="2.30.29.30">
    <property type="entry name" value="Pleckstrin-homology domain (PH domain)/Phosphotyrosine-binding domain (PTB)"/>
    <property type="match status" value="1"/>
</dbReference>
<dbReference type="GO" id="GO:0031267">
    <property type="term" value="F:small GTPase binding"/>
    <property type="evidence" value="ECO:0007669"/>
    <property type="project" value="TreeGrafter"/>
</dbReference>
<dbReference type="InterPro" id="IPR035969">
    <property type="entry name" value="Rab-GAP_TBC_sf"/>
</dbReference>
<dbReference type="PROSITE" id="PS50086">
    <property type="entry name" value="TBC_RABGAP"/>
    <property type="match status" value="1"/>
</dbReference>
<dbReference type="SMART" id="SM00164">
    <property type="entry name" value="TBC"/>
    <property type="match status" value="1"/>
</dbReference>
<dbReference type="PROSITE" id="PS50003">
    <property type="entry name" value="PH_DOMAIN"/>
    <property type="match status" value="1"/>
</dbReference>
<dbReference type="Proteomes" id="UP001331761">
    <property type="component" value="Unassembled WGS sequence"/>
</dbReference>
<name>A0AAN8ITN6_TRICO</name>
<feature type="domain" description="Rab-GAP TBC" evidence="3">
    <location>
        <begin position="469"/>
        <end position="668"/>
    </location>
</feature>
<evidence type="ECO:0000313" key="5">
    <source>
        <dbReference type="Proteomes" id="UP001331761"/>
    </source>
</evidence>
<dbReference type="SUPFAM" id="SSF50998">
    <property type="entry name" value="Quinoprotein alcohol dehydrogenase-like"/>
    <property type="match status" value="1"/>
</dbReference>
<dbReference type="InterPro" id="IPR011047">
    <property type="entry name" value="Quinoprotein_ADH-like_sf"/>
</dbReference>
<dbReference type="Gene3D" id="1.10.8.270">
    <property type="entry name" value="putative rabgap domain of human tbc1 domain family member 14 like domains"/>
    <property type="match status" value="1"/>
</dbReference>
<gene>
    <name evidence="4" type="ORF">GCK32_007724</name>
</gene>
<dbReference type="InterPro" id="IPR050302">
    <property type="entry name" value="Rab_GAP_TBC_domain"/>
</dbReference>
<dbReference type="FunFam" id="1.10.8.270:FF:000026">
    <property type="entry name" value="TBC (Tre-2/Bub2/Cdc16) domain family"/>
    <property type="match status" value="1"/>
</dbReference>
<dbReference type="AlphaFoldDB" id="A0AAN8ITN6"/>
<feature type="region of interest" description="Disordered" evidence="1">
    <location>
        <begin position="216"/>
        <end position="253"/>
    </location>
</feature>
<dbReference type="PANTHER" id="PTHR47219:SF20">
    <property type="entry name" value="TBC1 DOMAIN FAMILY MEMBER 2B"/>
    <property type="match status" value="1"/>
</dbReference>
<keyword evidence="5" id="KW-1185">Reference proteome</keyword>
<feature type="region of interest" description="Disordered" evidence="1">
    <location>
        <begin position="110"/>
        <end position="134"/>
    </location>
</feature>
<comment type="caution">
    <text evidence="4">The sequence shown here is derived from an EMBL/GenBank/DDBJ whole genome shotgun (WGS) entry which is preliminary data.</text>
</comment>
<feature type="domain" description="PH" evidence="2">
    <location>
        <begin position="5"/>
        <end position="107"/>
    </location>
</feature>